<evidence type="ECO:0000313" key="7">
    <source>
        <dbReference type="EMBL" id="KAK4398211.1"/>
    </source>
</evidence>
<sequence length="387" mass="41710">MMGTLQNPTPNPYPNRSPLPNSNPTSNLSPSPSPAPGPKSPSFEEVSKLFSLPLSDAADSLGVCPSVLKKVCYENGLLRWPYRKFLSGKSIEEIKKDVAIEKEKQLAELKVAGERKETLASSAVSSSLGPRPQSTNIGSLQETSNLRMLPQQPTKDNQTETSLNMHSSTMNKANSATFDEFKYGFPSHGLSSVSYRWWGSRTDNDSNGDSQQTSSEDAKERKQQGKVSVDAAADLSSADGKQQVDTAADVSSADGKQQGKDSVDAASDVSSADGEQQGKDSVDPALDVSSADGEQQGKDSVDTAADLSSADEEETEAKKNETNSDVQWTSLLSALRKRSAKEGKQALKLGIYKKYNMTTLDRNKKMVLLQIFKSSLHSDWGDISSGN</sequence>
<gene>
    <name evidence="7" type="ORF">Sango_1296600</name>
</gene>
<dbReference type="InterPro" id="IPR003035">
    <property type="entry name" value="RWP-RK_dom"/>
</dbReference>
<feature type="region of interest" description="Disordered" evidence="5">
    <location>
        <begin position="114"/>
        <end position="171"/>
    </location>
</feature>
<keyword evidence="3" id="KW-0804">Transcription</keyword>
<dbReference type="Proteomes" id="UP001289374">
    <property type="component" value="Unassembled WGS sequence"/>
</dbReference>
<keyword evidence="2" id="KW-0238">DNA-binding</keyword>
<evidence type="ECO:0000313" key="8">
    <source>
        <dbReference type="Proteomes" id="UP001289374"/>
    </source>
</evidence>
<dbReference type="PANTHER" id="PTHR48460:SF1">
    <property type="entry name" value="RWP-RK DOMAIN-CONTAINING PROTEIN"/>
    <property type="match status" value="1"/>
</dbReference>
<evidence type="ECO:0000256" key="2">
    <source>
        <dbReference type="ARBA" id="ARBA00023125"/>
    </source>
</evidence>
<name>A0AAE2BUH5_9LAMI</name>
<organism evidence="7 8">
    <name type="scientific">Sesamum angolense</name>
    <dbReference type="NCBI Taxonomy" id="2727404"/>
    <lineage>
        <taxon>Eukaryota</taxon>
        <taxon>Viridiplantae</taxon>
        <taxon>Streptophyta</taxon>
        <taxon>Embryophyta</taxon>
        <taxon>Tracheophyta</taxon>
        <taxon>Spermatophyta</taxon>
        <taxon>Magnoliopsida</taxon>
        <taxon>eudicotyledons</taxon>
        <taxon>Gunneridae</taxon>
        <taxon>Pentapetalae</taxon>
        <taxon>asterids</taxon>
        <taxon>lamiids</taxon>
        <taxon>Lamiales</taxon>
        <taxon>Pedaliaceae</taxon>
        <taxon>Sesamum</taxon>
    </lineage>
</organism>
<feature type="compositionally biased region" description="Polar residues" evidence="5">
    <location>
        <begin position="119"/>
        <end position="171"/>
    </location>
</feature>
<dbReference type="Pfam" id="PF02042">
    <property type="entry name" value="RWP-RK"/>
    <property type="match status" value="1"/>
</dbReference>
<evidence type="ECO:0000256" key="1">
    <source>
        <dbReference type="ARBA" id="ARBA00023015"/>
    </source>
</evidence>
<accession>A0AAE2BUH5</accession>
<feature type="compositionally biased region" description="Low complexity" evidence="5">
    <location>
        <begin position="18"/>
        <end position="30"/>
    </location>
</feature>
<keyword evidence="8" id="KW-1185">Reference proteome</keyword>
<dbReference type="GO" id="GO:0003677">
    <property type="term" value="F:DNA binding"/>
    <property type="evidence" value="ECO:0007669"/>
    <property type="project" value="UniProtKB-KW"/>
</dbReference>
<feature type="region of interest" description="Disordered" evidence="5">
    <location>
        <begin position="197"/>
        <end position="325"/>
    </location>
</feature>
<protein>
    <submittedName>
        <fullName evidence="7">Protein NLP9</fullName>
    </submittedName>
</protein>
<dbReference type="PROSITE" id="PS51519">
    <property type="entry name" value="RWP_RK"/>
    <property type="match status" value="1"/>
</dbReference>
<evidence type="ECO:0000256" key="4">
    <source>
        <dbReference type="ARBA" id="ARBA00023242"/>
    </source>
</evidence>
<dbReference type="AlphaFoldDB" id="A0AAE2BUH5"/>
<keyword evidence="4" id="KW-0539">Nucleus</keyword>
<comment type="caution">
    <text evidence="7">The sequence shown here is derived from an EMBL/GenBank/DDBJ whole genome shotgun (WGS) entry which is preliminary data.</text>
</comment>
<evidence type="ECO:0000256" key="3">
    <source>
        <dbReference type="ARBA" id="ARBA00023163"/>
    </source>
</evidence>
<feature type="compositionally biased region" description="Low complexity" evidence="5">
    <location>
        <begin position="227"/>
        <end position="239"/>
    </location>
</feature>
<proteinExistence type="predicted"/>
<reference evidence="7" key="1">
    <citation type="submission" date="2020-06" db="EMBL/GenBank/DDBJ databases">
        <authorList>
            <person name="Li T."/>
            <person name="Hu X."/>
            <person name="Zhang T."/>
            <person name="Song X."/>
            <person name="Zhang H."/>
            <person name="Dai N."/>
            <person name="Sheng W."/>
            <person name="Hou X."/>
            <person name="Wei L."/>
        </authorList>
    </citation>
    <scope>NUCLEOTIDE SEQUENCE</scope>
    <source>
        <strain evidence="7">K16</strain>
        <tissue evidence="7">Leaf</tissue>
    </source>
</reference>
<dbReference type="EMBL" id="JACGWL010000007">
    <property type="protein sequence ID" value="KAK4398211.1"/>
    <property type="molecule type" value="Genomic_DNA"/>
</dbReference>
<feature type="domain" description="RWP-RK" evidence="6">
    <location>
        <begin position="23"/>
        <end position="108"/>
    </location>
</feature>
<evidence type="ECO:0000256" key="5">
    <source>
        <dbReference type="SAM" id="MobiDB-lite"/>
    </source>
</evidence>
<evidence type="ECO:0000259" key="6">
    <source>
        <dbReference type="PROSITE" id="PS51519"/>
    </source>
</evidence>
<feature type="region of interest" description="Disordered" evidence="5">
    <location>
        <begin position="1"/>
        <end position="44"/>
    </location>
</feature>
<feature type="compositionally biased region" description="Low complexity" evidence="5">
    <location>
        <begin position="264"/>
        <end position="273"/>
    </location>
</feature>
<dbReference type="PANTHER" id="PTHR48460">
    <property type="entry name" value="RWP-RK DOMAIN-CONTAINING PROTEIN"/>
    <property type="match status" value="1"/>
</dbReference>
<reference evidence="7" key="2">
    <citation type="journal article" date="2024" name="Plant">
        <title>Genomic evolution and insights into agronomic trait innovations of Sesamum species.</title>
        <authorList>
            <person name="Miao H."/>
            <person name="Wang L."/>
            <person name="Qu L."/>
            <person name="Liu H."/>
            <person name="Sun Y."/>
            <person name="Le M."/>
            <person name="Wang Q."/>
            <person name="Wei S."/>
            <person name="Zheng Y."/>
            <person name="Lin W."/>
            <person name="Duan Y."/>
            <person name="Cao H."/>
            <person name="Xiong S."/>
            <person name="Wang X."/>
            <person name="Wei L."/>
            <person name="Li C."/>
            <person name="Ma Q."/>
            <person name="Ju M."/>
            <person name="Zhao R."/>
            <person name="Li G."/>
            <person name="Mu C."/>
            <person name="Tian Q."/>
            <person name="Mei H."/>
            <person name="Zhang T."/>
            <person name="Gao T."/>
            <person name="Zhang H."/>
        </authorList>
    </citation>
    <scope>NUCLEOTIDE SEQUENCE</scope>
    <source>
        <strain evidence="7">K16</strain>
    </source>
</reference>
<keyword evidence="1" id="KW-0805">Transcription regulation</keyword>
<feature type="compositionally biased region" description="Polar residues" evidence="5">
    <location>
        <begin position="205"/>
        <end position="215"/>
    </location>
</feature>